<organism evidence="1 2">
    <name type="scientific">Pseudomonas ulcerans</name>
    <dbReference type="NCBI Taxonomy" id="3115852"/>
    <lineage>
        <taxon>Bacteria</taxon>
        <taxon>Pseudomonadati</taxon>
        <taxon>Pseudomonadota</taxon>
        <taxon>Gammaproteobacteria</taxon>
        <taxon>Pseudomonadales</taxon>
        <taxon>Pseudomonadaceae</taxon>
        <taxon>Pseudomonas</taxon>
    </lineage>
</organism>
<evidence type="ECO:0000313" key="2">
    <source>
        <dbReference type="Proteomes" id="UP001335100"/>
    </source>
</evidence>
<comment type="caution">
    <text evidence="1">The sequence shown here is derived from an EMBL/GenBank/DDBJ whole genome shotgun (WGS) entry which is preliminary data.</text>
</comment>
<accession>A0ABU7HZH8</accession>
<reference evidence="1 2" key="1">
    <citation type="submission" date="2024-01" db="EMBL/GenBank/DDBJ databases">
        <title>Unpublished Manusciprt.</title>
        <authorList>
            <person name="Duman M."/>
            <person name="Valdes E.G."/>
            <person name="Ajmi N."/>
            <person name="Altun S."/>
            <person name="Saticioglu I.B."/>
        </authorList>
    </citation>
    <scope>NUCLEOTIDE SEQUENCE [LARGE SCALE GENOMIC DNA]</scope>
    <source>
        <strain evidence="1 2">148P</strain>
    </source>
</reference>
<evidence type="ECO:0000313" key="1">
    <source>
        <dbReference type="EMBL" id="MEE1936966.1"/>
    </source>
</evidence>
<protein>
    <submittedName>
        <fullName evidence="1">Uncharacterized protein</fullName>
    </submittedName>
</protein>
<name>A0ABU7HZH8_9PSED</name>
<sequence length="78" mass="8533">MDEGELEPFLRSRQALKSRQPALKKGSKVLVDIEYVDGKVIVQRVRSLQGIQLFDPLLFSRGARGAGDAALNRVPVAG</sequence>
<gene>
    <name evidence="1" type="ORF">V0R50_27405</name>
</gene>
<dbReference type="EMBL" id="JAZDQJ010000048">
    <property type="protein sequence ID" value="MEE1936966.1"/>
    <property type="molecule type" value="Genomic_DNA"/>
</dbReference>
<dbReference type="RefSeq" id="WP_330077631.1">
    <property type="nucleotide sequence ID" value="NZ_JAZDQJ010000048.1"/>
</dbReference>
<dbReference type="Proteomes" id="UP001335100">
    <property type="component" value="Unassembled WGS sequence"/>
</dbReference>
<keyword evidence="2" id="KW-1185">Reference proteome</keyword>
<proteinExistence type="predicted"/>